<proteinExistence type="predicted"/>
<dbReference type="PROSITE" id="PS50850">
    <property type="entry name" value="MFS"/>
    <property type="match status" value="1"/>
</dbReference>
<feature type="transmembrane region" description="Helical" evidence="6">
    <location>
        <begin position="209"/>
        <end position="233"/>
    </location>
</feature>
<feature type="transmembrane region" description="Helical" evidence="6">
    <location>
        <begin position="288"/>
        <end position="310"/>
    </location>
</feature>
<evidence type="ECO:0000256" key="6">
    <source>
        <dbReference type="SAM" id="Phobius"/>
    </source>
</evidence>
<dbReference type="InterPro" id="IPR011701">
    <property type="entry name" value="MFS"/>
</dbReference>
<feature type="transmembrane region" description="Helical" evidence="6">
    <location>
        <begin position="353"/>
        <end position="372"/>
    </location>
</feature>
<feature type="transmembrane region" description="Helical" evidence="6">
    <location>
        <begin position="239"/>
        <end position="259"/>
    </location>
</feature>
<protein>
    <submittedName>
        <fullName evidence="8">Chloramphenicol efflux pump</fullName>
    </submittedName>
</protein>
<evidence type="ECO:0000256" key="1">
    <source>
        <dbReference type="ARBA" id="ARBA00004651"/>
    </source>
</evidence>
<dbReference type="InterPro" id="IPR020846">
    <property type="entry name" value="MFS_dom"/>
</dbReference>
<comment type="subcellular location">
    <subcellularLocation>
        <location evidence="1">Cell membrane</location>
        <topology evidence="1">Multi-pass membrane protein</topology>
    </subcellularLocation>
</comment>
<feature type="transmembrane region" description="Helical" evidence="6">
    <location>
        <begin position="110"/>
        <end position="134"/>
    </location>
</feature>
<keyword evidence="5 6" id="KW-0472">Membrane</keyword>
<sequence length="475" mass="49098">MLRGRTLMTMPRWTRSLICSTTGLARRCSGARPTRSSASSCRRCRTKIRPTYTEQLLLHSNRCCTSDLKPPSFRSRSSEPSMPFALYLLALAVFAMGTSEFMLAGLVPDIAASVGVSVGTAGLLTSAFAVGMILGAPAMAALTRRWPARTTLLGCVVIFAACHVVAATAETFSVLFATRVVAAVANAGFLAVALSTATRLVAPSRKGRALAILLSGTTIAMVAGVPAGALLGTALGWRATFWAVAFLCVPAAIGILTGIRPQPRDTQDEANDGLSLAFELAQLRVPRLFTAMLLAALVNGGTFAAFTFLAPVVTGTAGLGQVWVPVALVLFGIGSFMGVSIAGRLSDQHPRTLLVVAAPLLLVGWLLLAVLAGHSVPLLVLVFLLGMLAFAVGSTMIARVLYAASEAPTMGGSYATAALNIGAAAGPALGAVALESSSNLGPVWAATALTALALLVMLPTLRMIAPRVRNVEAAK</sequence>
<dbReference type="PANTHER" id="PTHR43124:SF3">
    <property type="entry name" value="CHLORAMPHENICOL EFFLUX PUMP RV0191"/>
    <property type="match status" value="1"/>
</dbReference>
<feature type="transmembrane region" description="Helical" evidence="6">
    <location>
        <begin position="146"/>
        <end position="166"/>
    </location>
</feature>
<dbReference type="CDD" id="cd17324">
    <property type="entry name" value="MFS_NepI_like"/>
    <property type="match status" value="1"/>
</dbReference>
<reference evidence="8" key="1">
    <citation type="submission" date="2020-02" db="EMBL/GenBank/DDBJ databases">
        <title>PAGI-encoded CrpP-like fluoroquinolone-modifying enzymes among Pseudomonas aeruginosa clinical isolates in Europe.</title>
        <authorList>
            <person name="Ortiz de la Rosa J.M."/>
            <person name="Nordmann P."/>
            <person name="Poirel L."/>
        </authorList>
    </citation>
    <scope>NUCLEOTIDE SEQUENCE</scope>
    <source>
        <strain evidence="8">PAGI-135</strain>
    </source>
</reference>
<organism evidence="8">
    <name type="scientific">Pseudomonas aeruginosa</name>
    <dbReference type="NCBI Taxonomy" id="287"/>
    <lineage>
        <taxon>Bacteria</taxon>
        <taxon>Pseudomonadati</taxon>
        <taxon>Pseudomonadota</taxon>
        <taxon>Gammaproteobacteria</taxon>
        <taxon>Pseudomonadales</taxon>
        <taxon>Pseudomonadaceae</taxon>
        <taxon>Pseudomonas</taxon>
    </lineage>
</organism>
<feature type="transmembrane region" description="Helical" evidence="6">
    <location>
        <begin position="414"/>
        <end position="434"/>
    </location>
</feature>
<dbReference type="EMBL" id="MT074672">
    <property type="protein sequence ID" value="QIU80126.1"/>
    <property type="molecule type" value="Genomic_DNA"/>
</dbReference>
<dbReference type="Gene3D" id="1.20.1250.20">
    <property type="entry name" value="MFS general substrate transporter like domains"/>
    <property type="match status" value="1"/>
</dbReference>
<feature type="transmembrane region" description="Helical" evidence="6">
    <location>
        <begin position="84"/>
        <end position="104"/>
    </location>
</feature>
<keyword evidence="4 6" id="KW-1133">Transmembrane helix</keyword>
<evidence type="ECO:0000313" key="8">
    <source>
        <dbReference type="EMBL" id="QIU80126.1"/>
    </source>
</evidence>
<feature type="transmembrane region" description="Helical" evidence="6">
    <location>
        <begin position="378"/>
        <end position="402"/>
    </location>
</feature>
<evidence type="ECO:0000256" key="3">
    <source>
        <dbReference type="ARBA" id="ARBA00022692"/>
    </source>
</evidence>
<dbReference type="PANTHER" id="PTHR43124">
    <property type="entry name" value="PURINE EFFLUX PUMP PBUE"/>
    <property type="match status" value="1"/>
</dbReference>
<feature type="transmembrane region" description="Helical" evidence="6">
    <location>
        <begin position="322"/>
        <end position="341"/>
    </location>
</feature>
<feature type="transmembrane region" description="Helical" evidence="6">
    <location>
        <begin position="172"/>
        <end position="197"/>
    </location>
</feature>
<name>A0A6H0JLL0_PSEAI</name>
<evidence type="ECO:0000259" key="7">
    <source>
        <dbReference type="PROSITE" id="PS50850"/>
    </source>
</evidence>
<keyword evidence="3 6" id="KW-0812">Transmembrane</keyword>
<dbReference type="Pfam" id="PF07690">
    <property type="entry name" value="MFS_1"/>
    <property type="match status" value="1"/>
</dbReference>
<dbReference type="AlphaFoldDB" id="A0A6H0JLL0"/>
<evidence type="ECO:0000256" key="4">
    <source>
        <dbReference type="ARBA" id="ARBA00022989"/>
    </source>
</evidence>
<feature type="transmembrane region" description="Helical" evidence="6">
    <location>
        <begin position="440"/>
        <end position="461"/>
    </location>
</feature>
<dbReference type="InterPro" id="IPR036259">
    <property type="entry name" value="MFS_trans_sf"/>
</dbReference>
<dbReference type="SUPFAM" id="SSF103473">
    <property type="entry name" value="MFS general substrate transporter"/>
    <property type="match status" value="1"/>
</dbReference>
<evidence type="ECO:0000256" key="5">
    <source>
        <dbReference type="ARBA" id="ARBA00023136"/>
    </source>
</evidence>
<dbReference type="InterPro" id="IPR050189">
    <property type="entry name" value="MFS_Efflux_Transporters"/>
</dbReference>
<feature type="domain" description="Major facilitator superfamily (MFS) profile" evidence="7">
    <location>
        <begin position="85"/>
        <end position="469"/>
    </location>
</feature>
<keyword evidence="2" id="KW-1003">Cell membrane</keyword>
<dbReference type="NCBIfam" id="NF033135">
    <property type="entry name" value="cmx_cmrA"/>
    <property type="match status" value="1"/>
</dbReference>
<accession>A0A6H0JLL0</accession>
<evidence type="ECO:0000256" key="2">
    <source>
        <dbReference type="ARBA" id="ARBA00022475"/>
    </source>
</evidence>
<dbReference type="GO" id="GO:0005886">
    <property type="term" value="C:plasma membrane"/>
    <property type="evidence" value="ECO:0007669"/>
    <property type="project" value="UniProtKB-SubCell"/>
</dbReference>
<dbReference type="GO" id="GO:0022857">
    <property type="term" value="F:transmembrane transporter activity"/>
    <property type="evidence" value="ECO:0007669"/>
    <property type="project" value="InterPro"/>
</dbReference>